<feature type="domain" description="MIR" evidence="15">
    <location>
        <begin position="304"/>
        <end position="356"/>
    </location>
</feature>
<dbReference type="EC" id="2.4.1.109" evidence="4 14"/>
<evidence type="ECO:0000256" key="13">
    <source>
        <dbReference type="ARBA" id="ARBA00045102"/>
    </source>
</evidence>
<keyword evidence="10 14" id="KW-1133">Transmembrane helix</keyword>
<evidence type="ECO:0000256" key="14">
    <source>
        <dbReference type="RuleBase" id="RU367007"/>
    </source>
</evidence>
<feature type="transmembrane region" description="Helical" evidence="14">
    <location>
        <begin position="557"/>
        <end position="576"/>
    </location>
</feature>
<dbReference type="Pfam" id="PF02815">
    <property type="entry name" value="MIR"/>
    <property type="match status" value="1"/>
</dbReference>
<keyword evidence="9 14" id="KW-0256">Endoplasmic reticulum</keyword>
<feature type="transmembrane region" description="Helical" evidence="14">
    <location>
        <begin position="145"/>
        <end position="163"/>
    </location>
</feature>
<protein>
    <recommendedName>
        <fullName evidence="4 14">Dolichyl-phosphate-mannose--protein mannosyltransferase</fullName>
        <ecNumber evidence="4 14">2.4.1.109</ecNumber>
    </recommendedName>
</protein>
<dbReference type="GO" id="GO:0004169">
    <property type="term" value="F:dolichyl-phosphate-mannose-protein mannosyltransferase activity"/>
    <property type="evidence" value="ECO:0007669"/>
    <property type="project" value="UniProtKB-UniRule"/>
</dbReference>
<keyword evidence="11 14" id="KW-0472">Membrane</keyword>
<keyword evidence="8" id="KW-0677">Repeat</keyword>
<dbReference type="VEuPathDB" id="MicrosporidiaDB:NEDG_00719"/>
<sequence>MEIERVKAGAIETTRIKPSPKDTAKKKRPESRTRPTTALIIWMLSLMVRLYRIERGNFVLWDEAHFGKFATHYLSREFFFDVHPPLGKLLTALSAYIYTIPKTFEFASGEAYPSEVDYGGMRVFHALFGSCVPVAAYFTMGALEYTHFTAAAISIVLVFDNALVAISRLILLDPFLLLFIMTAELFLSRIVMDNRRMGRFSGDLFGLGVSIGLAASVKWIGLMVVAHTGLFAAFALLQEVRARRKEAIYLFFRLAVTLIFLPVVVYLITFQVHFQILDTAGPGDGEMSSQFQARLKNNETLRNAEDLRYGNKVTLRNESAGTGLLHSHRDRYPEGGQQVTTYPHKDSNNHWKVLKVGTDPESVLPNEELVFYHPETTAYLTVEDRHSPLSRERLVLGQTKEEMDDTITSNAVFTLEAYAGTEIHPVQTQFYIKHKNYNCYVSYSGKKLPKWGHTQGEIFCSQKKTSSSLWNIELNEDGDSGPATSAVAPSRTLSLKDFLFHTVELNKAMNAANNSLVDDGSDTFGTTPSEWLFPKKWLKFNTWDGTSPRFAMVGNPLTWYLATANIIAVPFVFFALSLFRPEPSKNAYISQRGGQLYIVAGGWLIHYLPFFLLSRILYLHHYLSSLLFGVIGLGLVLEGRRLLTSVFVVLAVASFFLFSGFTYGYAGELSQHWSYGVLSHWNVFSGH</sequence>
<evidence type="ECO:0000256" key="8">
    <source>
        <dbReference type="ARBA" id="ARBA00022737"/>
    </source>
</evidence>
<comment type="catalytic activity">
    <reaction evidence="13 14">
        <text>a di-trans,poly-cis-dolichyl beta-D-mannosyl phosphate + L-seryl-[protein] = 3-O-(alpha-D-mannosyl)-L-seryl-[protein] + a di-trans,poly-cis-dolichyl phosphate + H(+)</text>
        <dbReference type="Rhea" id="RHEA:17377"/>
        <dbReference type="Rhea" id="RHEA-COMP:9863"/>
        <dbReference type="Rhea" id="RHEA-COMP:13546"/>
        <dbReference type="Rhea" id="RHEA-COMP:19498"/>
        <dbReference type="Rhea" id="RHEA-COMP:19501"/>
        <dbReference type="ChEBI" id="CHEBI:15378"/>
        <dbReference type="ChEBI" id="CHEBI:29999"/>
        <dbReference type="ChEBI" id="CHEBI:57683"/>
        <dbReference type="ChEBI" id="CHEBI:58211"/>
        <dbReference type="ChEBI" id="CHEBI:137321"/>
        <dbReference type="EC" id="2.4.1.109"/>
    </reaction>
</comment>
<evidence type="ECO:0000256" key="4">
    <source>
        <dbReference type="ARBA" id="ARBA00012839"/>
    </source>
</evidence>
<dbReference type="PANTHER" id="PTHR10050">
    <property type="entry name" value="DOLICHYL-PHOSPHATE-MANNOSE--PROTEIN MANNOSYLTRANSFERASE"/>
    <property type="match status" value="1"/>
</dbReference>
<dbReference type="InterPro" id="IPR036300">
    <property type="entry name" value="MIR_dom_sf"/>
</dbReference>
<dbReference type="RefSeq" id="XP_067544234.1">
    <property type="nucleotide sequence ID" value="XM_067688137.1"/>
</dbReference>
<dbReference type="STRING" id="1805483.A0A177ECY3"/>
<reference evidence="16 17" key="1">
    <citation type="submission" date="2016-02" db="EMBL/GenBank/DDBJ databases">
        <title>Discovery of a natural microsporidian pathogen with a broad tissue tropism in Caenorhabditis elegans.</title>
        <authorList>
            <person name="Luallen R.J."/>
            <person name="Reinke A.W."/>
            <person name="Tong L."/>
            <person name="Botts M.R."/>
            <person name="Felix M.-A."/>
            <person name="Troemel E.R."/>
        </authorList>
    </citation>
    <scope>NUCLEOTIDE SEQUENCE [LARGE SCALE GENOMIC DNA]</scope>
    <source>
        <strain evidence="16 17">JUm2807</strain>
    </source>
</reference>
<evidence type="ECO:0000256" key="2">
    <source>
        <dbReference type="ARBA" id="ARBA00004922"/>
    </source>
</evidence>
<comment type="function">
    <text evidence="14">Transfers mannose from Dol-P-mannose to Ser or Thr residues on proteins.</text>
</comment>
<gene>
    <name evidence="16" type="ORF">NEDG_00719</name>
</gene>
<feature type="transmembrane region" description="Helical" evidence="14">
    <location>
        <begin position="596"/>
        <end position="613"/>
    </location>
</feature>
<dbReference type="AlphaFoldDB" id="A0A177ECY3"/>
<dbReference type="PANTHER" id="PTHR10050:SF46">
    <property type="entry name" value="PROTEIN O-MANNOSYL-TRANSFERASE 2"/>
    <property type="match status" value="1"/>
</dbReference>
<dbReference type="Gene3D" id="2.80.10.50">
    <property type="match status" value="1"/>
</dbReference>
<evidence type="ECO:0000256" key="12">
    <source>
        <dbReference type="ARBA" id="ARBA00045085"/>
    </source>
</evidence>
<feature type="transmembrane region" description="Helical" evidence="14">
    <location>
        <begin position="204"/>
        <end position="237"/>
    </location>
</feature>
<dbReference type="SMART" id="SM00472">
    <property type="entry name" value="MIR"/>
    <property type="match status" value="2"/>
</dbReference>
<evidence type="ECO:0000256" key="7">
    <source>
        <dbReference type="ARBA" id="ARBA00022692"/>
    </source>
</evidence>
<dbReference type="Pfam" id="PF16192">
    <property type="entry name" value="PMT_4TMC"/>
    <property type="match status" value="1"/>
</dbReference>
<feature type="domain" description="MIR" evidence="15">
    <location>
        <begin position="420"/>
        <end position="475"/>
    </location>
</feature>
<keyword evidence="17" id="KW-1185">Reference proteome</keyword>
<keyword evidence="5 14" id="KW-0328">Glycosyltransferase</keyword>
<evidence type="ECO:0000256" key="1">
    <source>
        <dbReference type="ARBA" id="ARBA00004477"/>
    </source>
</evidence>
<dbReference type="InterPro" id="IPR003342">
    <property type="entry name" value="ArnT-like_N"/>
</dbReference>
<dbReference type="EMBL" id="LTDL01000040">
    <property type="protein sequence ID" value="OAG29586.1"/>
    <property type="molecule type" value="Genomic_DNA"/>
</dbReference>
<dbReference type="InterPro" id="IPR027005">
    <property type="entry name" value="PMT-like"/>
</dbReference>
<evidence type="ECO:0000256" key="10">
    <source>
        <dbReference type="ARBA" id="ARBA00022989"/>
    </source>
</evidence>
<evidence type="ECO:0000256" key="3">
    <source>
        <dbReference type="ARBA" id="ARBA00007222"/>
    </source>
</evidence>
<evidence type="ECO:0000256" key="6">
    <source>
        <dbReference type="ARBA" id="ARBA00022679"/>
    </source>
</evidence>
<feature type="transmembrane region" description="Helical" evidence="14">
    <location>
        <begin position="619"/>
        <end position="637"/>
    </location>
</feature>
<feature type="transmembrane region" description="Helical" evidence="14">
    <location>
        <begin position="644"/>
        <end position="666"/>
    </location>
</feature>
<dbReference type="InterPro" id="IPR032421">
    <property type="entry name" value="PMT_4TMC"/>
</dbReference>
<evidence type="ECO:0000259" key="15">
    <source>
        <dbReference type="PROSITE" id="PS50919"/>
    </source>
</evidence>
<evidence type="ECO:0000256" key="9">
    <source>
        <dbReference type="ARBA" id="ARBA00022824"/>
    </source>
</evidence>
<dbReference type="CDD" id="cd23276">
    <property type="entry name" value="beta-trefoil_MIR_PMT"/>
    <property type="match status" value="1"/>
</dbReference>
<dbReference type="InterPro" id="IPR016093">
    <property type="entry name" value="MIR_motif"/>
</dbReference>
<feature type="transmembrane region" description="Helical" evidence="14">
    <location>
        <begin position="249"/>
        <end position="268"/>
    </location>
</feature>
<organism evidence="16 17">
    <name type="scientific">Nematocida displodere</name>
    <dbReference type="NCBI Taxonomy" id="1805483"/>
    <lineage>
        <taxon>Eukaryota</taxon>
        <taxon>Fungi</taxon>
        <taxon>Fungi incertae sedis</taxon>
        <taxon>Microsporidia</taxon>
        <taxon>Nematocida</taxon>
    </lineage>
</organism>
<dbReference type="OrthoDB" id="292747at2759"/>
<keyword evidence="6 14" id="KW-0808">Transferase</keyword>
<dbReference type="UniPathway" id="UPA00378"/>
<comment type="pathway">
    <text evidence="2 14">Protein modification; protein glycosylation.</text>
</comment>
<comment type="caution">
    <text evidence="16">The sequence shown here is derived from an EMBL/GenBank/DDBJ whole genome shotgun (WGS) entry which is preliminary data.</text>
</comment>
<dbReference type="Pfam" id="PF02366">
    <property type="entry name" value="PMT"/>
    <property type="match status" value="1"/>
</dbReference>
<evidence type="ECO:0000313" key="16">
    <source>
        <dbReference type="EMBL" id="OAG29586.1"/>
    </source>
</evidence>
<name>A0A177ECY3_9MICR</name>
<dbReference type="PROSITE" id="PS50919">
    <property type="entry name" value="MIR"/>
    <property type="match status" value="2"/>
</dbReference>
<dbReference type="GO" id="GO:0005789">
    <property type="term" value="C:endoplasmic reticulum membrane"/>
    <property type="evidence" value="ECO:0007669"/>
    <property type="project" value="UniProtKB-SubCell"/>
</dbReference>
<proteinExistence type="inferred from homology"/>
<comment type="catalytic activity">
    <reaction evidence="12 14">
        <text>a di-trans,poly-cis-dolichyl beta-D-mannosyl phosphate + L-threonyl-[protein] = 3-O-(alpha-D-mannosyl)-L-threonyl-[protein] + a di-trans,poly-cis-dolichyl phosphate + H(+)</text>
        <dbReference type="Rhea" id="RHEA:53396"/>
        <dbReference type="Rhea" id="RHEA-COMP:11060"/>
        <dbReference type="Rhea" id="RHEA-COMP:13547"/>
        <dbReference type="Rhea" id="RHEA-COMP:19498"/>
        <dbReference type="Rhea" id="RHEA-COMP:19501"/>
        <dbReference type="ChEBI" id="CHEBI:15378"/>
        <dbReference type="ChEBI" id="CHEBI:30013"/>
        <dbReference type="ChEBI" id="CHEBI:57683"/>
        <dbReference type="ChEBI" id="CHEBI:58211"/>
        <dbReference type="ChEBI" id="CHEBI:137323"/>
        <dbReference type="EC" id="2.4.1.109"/>
    </reaction>
</comment>
<evidence type="ECO:0000256" key="5">
    <source>
        <dbReference type="ARBA" id="ARBA00022676"/>
    </source>
</evidence>
<evidence type="ECO:0000256" key="11">
    <source>
        <dbReference type="ARBA" id="ARBA00023136"/>
    </source>
</evidence>
<dbReference type="SUPFAM" id="SSF82109">
    <property type="entry name" value="MIR domain"/>
    <property type="match status" value="1"/>
</dbReference>
<dbReference type="GeneID" id="93647069"/>
<accession>A0A177ECY3</accession>
<comment type="similarity">
    <text evidence="3 14">Belongs to the glycosyltransferase 39 family.</text>
</comment>
<comment type="subcellular location">
    <subcellularLocation>
        <location evidence="1 14">Endoplasmic reticulum membrane</location>
        <topology evidence="1 14">Multi-pass membrane protein</topology>
    </subcellularLocation>
</comment>
<dbReference type="Proteomes" id="UP000185944">
    <property type="component" value="Unassembled WGS sequence"/>
</dbReference>
<feature type="transmembrane region" description="Helical" evidence="14">
    <location>
        <begin position="175"/>
        <end position="192"/>
    </location>
</feature>
<evidence type="ECO:0000313" key="17">
    <source>
        <dbReference type="Proteomes" id="UP000185944"/>
    </source>
</evidence>
<keyword evidence="7 14" id="KW-0812">Transmembrane</keyword>